<dbReference type="Proteomes" id="UP000001732">
    <property type="component" value="Chromosome"/>
</dbReference>
<organism evidence="1 2">
    <name type="scientific">Coprothermobacter proteolyticus (strain ATCC 35245 / DSM 5265 / OCM 4 / BT)</name>
    <dbReference type="NCBI Taxonomy" id="309798"/>
    <lineage>
        <taxon>Bacteria</taxon>
        <taxon>Pseudomonadati</taxon>
        <taxon>Coprothermobacterota</taxon>
        <taxon>Coprothermobacteria</taxon>
        <taxon>Coprothermobacterales</taxon>
        <taxon>Coprothermobacteraceae</taxon>
        <taxon>Coprothermobacter</taxon>
    </lineage>
</organism>
<evidence type="ECO:0008006" key="3">
    <source>
        <dbReference type="Google" id="ProtNLM"/>
    </source>
</evidence>
<reference evidence="2" key="1">
    <citation type="submission" date="2008-08" db="EMBL/GenBank/DDBJ databases">
        <title>The complete genome sequence of Coprothermobacter proteolyticus strain ATCC 5245 / DSM 5265 / BT.</title>
        <authorList>
            <person name="Dodson R.J."/>
            <person name="Durkin A.S."/>
            <person name="Wu M."/>
            <person name="Eisen J."/>
            <person name="Sutton G."/>
        </authorList>
    </citation>
    <scope>NUCLEOTIDE SEQUENCE [LARGE SCALE GENOMIC DNA]</scope>
    <source>
        <strain evidence="2">ATCC 35245 / DSM 5265 / OCM 4 / BT</strain>
    </source>
</reference>
<sequence>MALSAKKAARILRVRKIEEDIAKNDFFLAVKQYRLAAEQARDVGRSWLEVRAAQVNDRVVTYDAYFHAREKAKETVKGTYRLVLEKRELLLQKAVSRRSGEKLLEYAKREAQTKAFRQELSLLDEIGSRKKGGEL</sequence>
<dbReference type="KEGG" id="cpo:COPRO5265_0320"/>
<protein>
    <recommendedName>
        <fullName evidence="3">Flagellar FliJ protein</fullName>
    </recommendedName>
</protein>
<evidence type="ECO:0000313" key="2">
    <source>
        <dbReference type="Proteomes" id="UP000001732"/>
    </source>
</evidence>
<accession>B5Y7E0</accession>
<reference evidence="1 2" key="2">
    <citation type="journal article" date="2014" name="Genome Announc.">
        <title>Complete Genome Sequence of Coprothermobacter proteolyticus DSM 5265.</title>
        <authorList>
            <person name="Alexiev A."/>
            <person name="Coil D.A."/>
            <person name="Badger J.H."/>
            <person name="Enticknap J."/>
            <person name="Ward N."/>
            <person name="Robb F.T."/>
            <person name="Eisen J.A."/>
        </authorList>
    </citation>
    <scope>NUCLEOTIDE SEQUENCE [LARGE SCALE GENOMIC DNA]</scope>
    <source>
        <strain evidence="2">ATCC 35245 / DSM 5265 / OCM 4 / BT</strain>
    </source>
</reference>
<dbReference type="HOGENOM" id="CLU_1882219_0_0_9"/>
<dbReference type="OrthoDB" id="9930978at2"/>
<dbReference type="STRING" id="309798.COPRO5265_0320"/>
<keyword evidence="2" id="KW-1185">Reference proteome</keyword>
<name>B5Y7E0_COPPD</name>
<proteinExistence type="predicted"/>
<dbReference type="RefSeq" id="WP_012544394.1">
    <property type="nucleotide sequence ID" value="NC_011295.1"/>
</dbReference>
<gene>
    <name evidence="1" type="ordered locus">COPRO5265_0320</name>
</gene>
<dbReference type="EMBL" id="CP001145">
    <property type="protein sequence ID" value="ACI17742.1"/>
    <property type="molecule type" value="Genomic_DNA"/>
</dbReference>
<dbReference type="AlphaFoldDB" id="B5Y7E0"/>
<evidence type="ECO:0000313" key="1">
    <source>
        <dbReference type="EMBL" id="ACI17742.1"/>
    </source>
</evidence>